<sequence>MTSAPARRVRVVVRGRVQGVGFRFWTTDTAYSAGLSGWVRNRDDGAVEAELEGAPDAVDGVLAALRQGPPLAHVTAVHAVDVPARGGSAFVIER</sequence>
<dbReference type="Pfam" id="PF00708">
    <property type="entry name" value="Acylphosphatase"/>
    <property type="match status" value="1"/>
</dbReference>
<dbReference type="Gene3D" id="3.30.70.100">
    <property type="match status" value="1"/>
</dbReference>
<dbReference type="EMBL" id="SGWX01000001">
    <property type="protein sequence ID" value="RZS60835.1"/>
    <property type="molecule type" value="Genomic_DNA"/>
</dbReference>
<dbReference type="PROSITE" id="PS51160">
    <property type="entry name" value="ACYLPHOSPHATASE_3"/>
    <property type="match status" value="1"/>
</dbReference>
<feature type="active site" evidence="5">
    <location>
        <position position="41"/>
    </location>
</feature>
<dbReference type="GO" id="GO:0003998">
    <property type="term" value="F:acylphosphatase activity"/>
    <property type="evidence" value="ECO:0007669"/>
    <property type="project" value="UniProtKB-EC"/>
</dbReference>
<evidence type="ECO:0000256" key="5">
    <source>
        <dbReference type="PROSITE-ProRule" id="PRU00520"/>
    </source>
</evidence>
<dbReference type="AlphaFoldDB" id="A0A4Q7LZI1"/>
<evidence type="ECO:0000256" key="7">
    <source>
        <dbReference type="RuleBase" id="RU004168"/>
    </source>
</evidence>
<comment type="caution">
    <text evidence="9">The sequence shown here is derived from an EMBL/GenBank/DDBJ whole genome shotgun (WGS) entry which is preliminary data.</text>
</comment>
<dbReference type="OrthoDB" id="3182027at2"/>
<dbReference type="PANTHER" id="PTHR47268">
    <property type="entry name" value="ACYLPHOSPHATASE"/>
    <property type="match status" value="1"/>
</dbReference>
<evidence type="ECO:0000256" key="4">
    <source>
        <dbReference type="ARBA" id="ARBA00047645"/>
    </source>
</evidence>
<dbReference type="RefSeq" id="WP_130413064.1">
    <property type="nucleotide sequence ID" value="NZ_SGWX01000001.1"/>
</dbReference>
<evidence type="ECO:0000256" key="2">
    <source>
        <dbReference type="ARBA" id="ARBA00012150"/>
    </source>
</evidence>
<protein>
    <recommendedName>
        <fullName evidence="3 5">Acylphosphatase</fullName>
        <ecNumber evidence="2 5">3.6.1.7</ecNumber>
    </recommendedName>
</protein>
<dbReference type="SUPFAM" id="SSF54975">
    <property type="entry name" value="Acylphosphatase/BLUF domain-like"/>
    <property type="match status" value="1"/>
</dbReference>
<comment type="catalytic activity">
    <reaction evidence="4 5 6">
        <text>an acyl phosphate + H2O = a carboxylate + phosphate + H(+)</text>
        <dbReference type="Rhea" id="RHEA:14965"/>
        <dbReference type="ChEBI" id="CHEBI:15377"/>
        <dbReference type="ChEBI" id="CHEBI:15378"/>
        <dbReference type="ChEBI" id="CHEBI:29067"/>
        <dbReference type="ChEBI" id="CHEBI:43474"/>
        <dbReference type="ChEBI" id="CHEBI:59918"/>
        <dbReference type="EC" id="3.6.1.7"/>
    </reaction>
</comment>
<name>A0A4Q7LZI1_9MICO</name>
<evidence type="ECO:0000256" key="3">
    <source>
        <dbReference type="ARBA" id="ARBA00015991"/>
    </source>
</evidence>
<evidence type="ECO:0000313" key="10">
    <source>
        <dbReference type="Proteomes" id="UP000293852"/>
    </source>
</evidence>
<dbReference type="InterPro" id="IPR020456">
    <property type="entry name" value="Acylphosphatase"/>
</dbReference>
<reference evidence="9 10" key="1">
    <citation type="submission" date="2019-02" db="EMBL/GenBank/DDBJ databases">
        <title>Sequencing the genomes of 1000 actinobacteria strains.</title>
        <authorList>
            <person name="Klenk H.-P."/>
        </authorList>
    </citation>
    <scope>NUCLEOTIDE SEQUENCE [LARGE SCALE GENOMIC DNA]</scope>
    <source>
        <strain evidence="9 10">DSM 16932</strain>
    </source>
</reference>
<dbReference type="PROSITE" id="PS00150">
    <property type="entry name" value="ACYLPHOSPHATASE_1"/>
    <property type="match status" value="1"/>
</dbReference>
<evidence type="ECO:0000256" key="6">
    <source>
        <dbReference type="RuleBase" id="RU000553"/>
    </source>
</evidence>
<dbReference type="PROSITE" id="PS00151">
    <property type="entry name" value="ACYLPHOSPHATASE_2"/>
    <property type="match status" value="1"/>
</dbReference>
<dbReference type="Proteomes" id="UP000293852">
    <property type="component" value="Unassembled WGS sequence"/>
</dbReference>
<dbReference type="InterPro" id="IPR001792">
    <property type="entry name" value="Acylphosphatase-like_dom"/>
</dbReference>
<dbReference type="InterPro" id="IPR036046">
    <property type="entry name" value="Acylphosphatase-like_dom_sf"/>
</dbReference>
<feature type="active site" evidence="5">
    <location>
        <position position="23"/>
    </location>
</feature>
<evidence type="ECO:0000313" key="9">
    <source>
        <dbReference type="EMBL" id="RZS60835.1"/>
    </source>
</evidence>
<keyword evidence="10" id="KW-1185">Reference proteome</keyword>
<accession>A0A4Q7LZI1</accession>
<dbReference type="EC" id="3.6.1.7" evidence="2 5"/>
<dbReference type="PANTHER" id="PTHR47268:SF4">
    <property type="entry name" value="ACYLPHOSPHATASE"/>
    <property type="match status" value="1"/>
</dbReference>
<proteinExistence type="inferred from homology"/>
<feature type="domain" description="Acylphosphatase-like" evidence="8">
    <location>
        <begin position="8"/>
        <end position="94"/>
    </location>
</feature>
<dbReference type="InterPro" id="IPR017968">
    <property type="entry name" value="Acylphosphatase_CS"/>
</dbReference>
<organism evidence="9 10">
    <name type="scientific">Xylanimonas ulmi</name>
    <dbReference type="NCBI Taxonomy" id="228973"/>
    <lineage>
        <taxon>Bacteria</taxon>
        <taxon>Bacillati</taxon>
        <taxon>Actinomycetota</taxon>
        <taxon>Actinomycetes</taxon>
        <taxon>Micrococcales</taxon>
        <taxon>Promicromonosporaceae</taxon>
        <taxon>Xylanimonas</taxon>
    </lineage>
</organism>
<comment type="similarity">
    <text evidence="1 7">Belongs to the acylphosphatase family.</text>
</comment>
<evidence type="ECO:0000259" key="8">
    <source>
        <dbReference type="PROSITE" id="PS51160"/>
    </source>
</evidence>
<keyword evidence="5 6" id="KW-0378">Hydrolase</keyword>
<gene>
    <name evidence="9" type="ORF">EV386_1115</name>
</gene>
<dbReference type="PRINTS" id="PR00112">
    <property type="entry name" value="ACYLPHPHTASE"/>
</dbReference>
<evidence type="ECO:0000256" key="1">
    <source>
        <dbReference type="ARBA" id="ARBA00005614"/>
    </source>
</evidence>